<name>A0A1F5G4R6_9BACT</name>
<evidence type="ECO:0000256" key="4">
    <source>
        <dbReference type="ARBA" id="ARBA00022989"/>
    </source>
</evidence>
<dbReference type="InterPro" id="IPR007267">
    <property type="entry name" value="GtrA_DPMS_TM"/>
</dbReference>
<gene>
    <name evidence="8" type="ORF">A2164_01430</name>
</gene>
<proteinExistence type="inferred from homology"/>
<keyword evidence="3 6" id="KW-0812">Transmembrane</keyword>
<organism evidence="8 9">
    <name type="scientific">Candidatus Curtissbacteria bacterium RBG_13_35_7</name>
    <dbReference type="NCBI Taxonomy" id="1797705"/>
    <lineage>
        <taxon>Bacteria</taxon>
        <taxon>Candidatus Curtissiibacteriota</taxon>
    </lineage>
</organism>
<sequence>MLKSDLSYAAVAAYLTSIFILPTLINTEYLDKLPMPYVLLFIGYPLVVIIGMIIASYISKKLAIIWQVAKFALVGVLNTAIDFGIYNFLIFISNITQDAGIAVINMLSFSTSVINSYFWNRKWVFKGAKQGNFFIFVTIALIGLTINTTIVWGLTTIVDPLFGMDKKLWANVAKALATSISMIWNFLGYKMIVFKK</sequence>
<comment type="subcellular location">
    <subcellularLocation>
        <location evidence="1">Membrane</location>
        <topology evidence="1">Multi-pass membrane protein</topology>
    </subcellularLocation>
</comment>
<feature type="transmembrane region" description="Helical" evidence="6">
    <location>
        <begin position="37"/>
        <end position="59"/>
    </location>
</feature>
<accession>A0A1F5G4R6</accession>
<feature type="transmembrane region" description="Helical" evidence="6">
    <location>
        <begin position="7"/>
        <end position="25"/>
    </location>
</feature>
<evidence type="ECO:0000256" key="6">
    <source>
        <dbReference type="SAM" id="Phobius"/>
    </source>
</evidence>
<evidence type="ECO:0000256" key="5">
    <source>
        <dbReference type="ARBA" id="ARBA00023136"/>
    </source>
</evidence>
<feature type="transmembrane region" description="Helical" evidence="6">
    <location>
        <begin position="99"/>
        <end position="119"/>
    </location>
</feature>
<evidence type="ECO:0000256" key="2">
    <source>
        <dbReference type="ARBA" id="ARBA00009399"/>
    </source>
</evidence>
<evidence type="ECO:0000256" key="3">
    <source>
        <dbReference type="ARBA" id="ARBA00022692"/>
    </source>
</evidence>
<evidence type="ECO:0000259" key="7">
    <source>
        <dbReference type="Pfam" id="PF04138"/>
    </source>
</evidence>
<dbReference type="PANTHER" id="PTHR38459">
    <property type="entry name" value="PROPHAGE BACTOPRENOL-LINKED GLUCOSE TRANSLOCASE HOMOLOG"/>
    <property type="match status" value="1"/>
</dbReference>
<dbReference type="PANTHER" id="PTHR38459:SF1">
    <property type="entry name" value="PROPHAGE BACTOPRENOL-LINKED GLUCOSE TRANSLOCASE HOMOLOG"/>
    <property type="match status" value="1"/>
</dbReference>
<comment type="caution">
    <text evidence="8">The sequence shown here is derived from an EMBL/GenBank/DDBJ whole genome shotgun (WGS) entry which is preliminary data.</text>
</comment>
<feature type="transmembrane region" description="Helical" evidence="6">
    <location>
        <begin position="71"/>
        <end position="93"/>
    </location>
</feature>
<feature type="transmembrane region" description="Helical" evidence="6">
    <location>
        <begin position="131"/>
        <end position="156"/>
    </location>
</feature>
<reference evidence="8 9" key="1">
    <citation type="journal article" date="2016" name="Nat. Commun.">
        <title>Thousands of microbial genomes shed light on interconnected biogeochemical processes in an aquifer system.</title>
        <authorList>
            <person name="Anantharaman K."/>
            <person name="Brown C.T."/>
            <person name="Hug L.A."/>
            <person name="Sharon I."/>
            <person name="Castelle C.J."/>
            <person name="Probst A.J."/>
            <person name="Thomas B.C."/>
            <person name="Singh A."/>
            <person name="Wilkins M.J."/>
            <person name="Karaoz U."/>
            <person name="Brodie E.L."/>
            <person name="Williams K.H."/>
            <person name="Hubbard S.S."/>
            <person name="Banfield J.F."/>
        </authorList>
    </citation>
    <scope>NUCLEOTIDE SEQUENCE [LARGE SCALE GENOMIC DNA]</scope>
</reference>
<feature type="domain" description="GtrA/DPMS transmembrane" evidence="7">
    <location>
        <begin position="70"/>
        <end position="194"/>
    </location>
</feature>
<evidence type="ECO:0000256" key="1">
    <source>
        <dbReference type="ARBA" id="ARBA00004141"/>
    </source>
</evidence>
<protein>
    <recommendedName>
        <fullName evidence="7">GtrA/DPMS transmembrane domain-containing protein</fullName>
    </recommendedName>
</protein>
<dbReference type="InterPro" id="IPR051401">
    <property type="entry name" value="GtrA_CellWall_Glycosyl"/>
</dbReference>
<feature type="transmembrane region" description="Helical" evidence="6">
    <location>
        <begin position="168"/>
        <end position="187"/>
    </location>
</feature>
<dbReference type="Proteomes" id="UP000176317">
    <property type="component" value="Unassembled WGS sequence"/>
</dbReference>
<evidence type="ECO:0000313" key="8">
    <source>
        <dbReference type="EMBL" id="OGD86847.1"/>
    </source>
</evidence>
<dbReference type="EMBL" id="MFAT01000014">
    <property type="protein sequence ID" value="OGD86847.1"/>
    <property type="molecule type" value="Genomic_DNA"/>
</dbReference>
<dbReference type="GO" id="GO:0000271">
    <property type="term" value="P:polysaccharide biosynthetic process"/>
    <property type="evidence" value="ECO:0007669"/>
    <property type="project" value="InterPro"/>
</dbReference>
<dbReference type="GO" id="GO:0005886">
    <property type="term" value="C:plasma membrane"/>
    <property type="evidence" value="ECO:0007669"/>
    <property type="project" value="TreeGrafter"/>
</dbReference>
<comment type="similarity">
    <text evidence="2">Belongs to the GtrA family.</text>
</comment>
<dbReference type="Pfam" id="PF04138">
    <property type="entry name" value="GtrA_DPMS_TM"/>
    <property type="match status" value="1"/>
</dbReference>
<keyword evidence="4 6" id="KW-1133">Transmembrane helix</keyword>
<evidence type="ECO:0000313" key="9">
    <source>
        <dbReference type="Proteomes" id="UP000176317"/>
    </source>
</evidence>
<dbReference type="AlphaFoldDB" id="A0A1F5G4R6"/>
<keyword evidence="5 6" id="KW-0472">Membrane</keyword>